<evidence type="ECO:0000256" key="1">
    <source>
        <dbReference type="SAM" id="SignalP"/>
    </source>
</evidence>
<protein>
    <recommendedName>
        <fullName evidence="4">Secreted protein</fullName>
    </recommendedName>
</protein>
<dbReference type="EMBL" id="KQ982635">
    <property type="protein sequence ID" value="KYQ53334.1"/>
    <property type="molecule type" value="Genomic_DNA"/>
</dbReference>
<evidence type="ECO:0008006" key="4">
    <source>
        <dbReference type="Google" id="ProtNLM"/>
    </source>
</evidence>
<organism evidence="2 3">
    <name type="scientific">Mycetomoellerius zeteki</name>
    <dbReference type="NCBI Taxonomy" id="64791"/>
    <lineage>
        <taxon>Eukaryota</taxon>
        <taxon>Metazoa</taxon>
        <taxon>Ecdysozoa</taxon>
        <taxon>Arthropoda</taxon>
        <taxon>Hexapoda</taxon>
        <taxon>Insecta</taxon>
        <taxon>Pterygota</taxon>
        <taxon>Neoptera</taxon>
        <taxon>Endopterygota</taxon>
        <taxon>Hymenoptera</taxon>
        <taxon>Apocrita</taxon>
        <taxon>Aculeata</taxon>
        <taxon>Formicoidea</taxon>
        <taxon>Formicidae</taxon>
        <taxon>Myrmicinae</taxon>
        <taxon>Mycetomoellerius</taxon>
    </lineage>
</organism>
<proteinExistence type="predicted"/>
<feature type="signal peptide" evidence="1">
    <location>
        <begin position="1"/>
        <end position="25"/>
    </location>
</feature>
<evidence type="ECO:0000313" key="3">
    <source>
        <dbReference type="Proteomes" id="UP000075809"/>
    </source>
</evidence>
<evidence type="ECO:0000313" key="2">
    <source>
        <dbReference type="EMBL" id="KYQ53334.1"/>
    </source>
</evidence>
<dbReference type="AlphaFoldDB" id="A0A151WZK9"/>
<accession>A0A151WZK9</accession>
<reference evidence="2 3" key="1">
    <citation type="submission" date="2015-09" db="EMBL/GenBank/DDBJ databases">
        <title>Trachymyrmex zeteki WGS genome.</title>
        <authorList>
            <person name="Nygaard S."/>
            <person name="Hu H."/>
            <person name="Boomsma J."/>
            <person name="Zhang G."/>
        </authorList>
    </citation>
    <scope>NUCLEOTIDE SEQUENCE [LARGE SCALE GENOMIC DNA]</scope>
    <source>
        <strain evidence="2">Tzet28-1</strain>
        <tissue evidence="2">Whole body</tissue>
    </source>
</reference>
<sequence length="133" mass="14242">MTDNRHVSATRNTLLVAAAVTVAAAVAHDGRCARRIAPATTARSSRLARCSQASASRGLTCKPSIRVPCGEDQQVRVPDVPTHGGSPLVSHVKSFLVIPIGSTFHPRKDPRKTHGGFFTPFSLSLYFRVIIAI</sequence>
<dbReference type="Proteomes" id="UP000075809">
    <property type="component" value="Unassembled WGS sequence"/>
</dbReference>
<gene>
    <name evidence="2" type="ORF">ALC60_07526</name>
</gene>
<keyword evidence="3" id="KW-1185">Reference proteome</keyword>
<feature type="chain" id="PRO_5007591549" description="Secreted protein" evidence="1">
    <location>
        <begin position="26"/>
        <end position="133"/>
    </location>
</feature>
<name>A0A151WZK9_9HYME</name>
<keyword evidence="1" id="KW-0732">Signal</keyword>